<dbReference type="SUPFAM" id="SSF56801">
    <property type="entry name" value="Acetyl-CoA synthetase-like"/>
    <property type="match status" value="1"/>
</dbReference>
<keyword evidence="6" id="KW-1185">Reference proteome</keyword>
<evidence type="ECO:0000259" key="4">
    <source>
        <dbReference type="Pfam" id="PF13193"/>
    </source>
</evidence>
<dbReference type="AlphaFoldDB" id="A0A512M807"/>
<dbReference type="GO" id="GO:0006631">
    <property type="term" value="P:fatty acid metabolic process"/>
    <property type="evidence" value="ECO:0007669"/>
    <property type="project" value="TreeGrafter"/>
</dbReference>
<dbReference type="Pfam" id="PF00501">
    <property type="entry name" value="AMP-binding"/>
    <property type="match status" value="1"/>
</dbReference>
<dbReference type="Pfam" id="PF13193">
    <property type="entry name" value="AMP-binding_C"/>
    <property type="match status" value="1"/>
</dbReference>
<dbReference type="OrthoDB" id="9803968at2"/>
<dbReference type="RefSeq" id="WP_146850079.1">
    <property type="nucleotide sequence ID" value="NZ_BKAG01000010.1"/>
</dbReference>
<evidence type="ECO:0000313" key="6">
    <source>
        <dbReference type="Proteomes" id="UP000321577"/>
    </source>
</evidence>
<keyword evidence="2 5" id="KW-0436">Ligase</keyword>
<dbReference type="InterPro" id="IPR045851">
    <property type="entry name" value="AMP-bd_C_sf"/>
</dbReference>
<dbReference type="InterPro" id="IPR000873">
    <property type="entry name" value="AMP-dep_synth/lig_dom"/>
</dbReference>
<dbReference type="PANTHER" id="PTHR43201">
    <property type="entry name" value="ACYL-COA SYNTHETASE"/>
    <property type="match status" value="1"/>
</dbReference>
<evidence type="ECO:0000256" key="2">
    <source>
        <dbReference type="ARBA" id="ARBA00022598"/>
    </source>
</evidence>
<dbReference type="Gene3D" id="3.30.300.30">
    <property type="match status" value="1"/>
</dbReference>
<name>A0A512M807_9BACT</name>
<evidence type="ECO:0000313" key="5">
    <source>
        <dbReference type="EMBL" id="GEP42481.1"/>
    </source>
</evidence>
<gene>
    <name evidence="5" type="ORF">BGE01nite_17720</name>
</gene>
<dbReference type="Proteomes" id="UP000321577">
    <property type="component" value="Unassembled WGS sequence"/>
</dbReference>
<feature type="domain" description="AMP-binding enzyme C-terminal" evidence="4">
    <location>
        <begin position="438"/>
        <end position="512"/>
    </location>
</feature>
<dbReference type="Gene3D" id="3.40.50.12780">
    <property type="entry name" value="N-terminal domain of ligase-like"/>
    <property type="match status" value="1"/>
</dbReference>
<accession>A0A512M807</accession>
<dbReference type="PROSITE" id="PS00455">
    <property type="entry name" value="AMP_BINDING"/>
    <property type="match status" value="1"/>
</dbReference>
<sequence>MSQTTLVNRIRSVFEENRDRVFLIESMTGRSWTFAKIHEWGLRGAALLKSHGISKGDRVALVLANSAEFAALYFSCLFIGAVAVPVNQALHTDDVSYILQHSGAKLLLFSRCTRSLILQATEKLNTLKQLRVALGQETSFHPEDVDEAWTFDQATTNPSIVPFAGASDDDTLLILFTSGTTGRPKGVVHLVRSEFGNAVAFNEAMQFGPEHRFLHIWPMAYSSGYLNTLMSPFMAGSSVVLAPAFTAQTILNFWKPVKDHSANTLWLSPTMMASLLRMDRDQDGHKYCRENVRTVCVGTAPLALKLKKDFEARYGVECMESYGLSELLILCANTPSHPRKENSVGRLLSGVELVAADEQGIHQTAANTEGELLARTECRMHGYLNAETLQVEELSGETWFPTGDIGVIDAEGNVFITGRKKDLIIRGGQNLSPRGIREVLLHHPSVEDAVVVGIPHDFYGEEVAAALRLKPGLLLADEQSDILTHCRKLLAQAAVPTKLKQVTEFPLGSTGKILNREVQALLAAKA</sequence>
<feature type="domain" description="AMP-dependent synthetase/ligase" evidence="3">
    <location>
        <begin position="15"/>
        <end position="384"/>
    </location>
</feature>
<dbReference type="InterPro" id="IPR025110">
    <property type="entry name" value="AMP-bd_C"/>
</dbReference>
<dbReference type="InterPro" id="IPR020845">
    <property type="entry name" value="AMP-binding_CS"/>
</dbReference>
<comment type="similarity">
    <text evidence="1">Belongs to the ATP-dependent AMP-binding enzyme family.</text>
</comment>
<evidence type="ECO:0000259" key="3">
    <source>
        <dbReference type="Pfam" id="PF00501"/>
    </source>
</evidence>
<dbReference type="GO" id="GO:0031956">
    <property type="term" value="F:medium-chain fatty acid-CoA ligase activity"/>
    <property type="evidence" value="ECO:0007669"/>
    <property type="project" value="TreeGrafter"/>
</dbReference>
<reference evidence="5 6" key="1">
    <citation type="submission" date="2019-07" db="EMBL/GenBank/DDBJ databases">
        <title>Whole genome shotgun sequence of Brevifollis gellanilyticus NBRC 108608.</title>
        <authorList>
            <person name="Hosoyama A."/>
            <person name="Uohara A."/>
            <person name="Ohji S."/>
            <person name="Ichikawa N."/>
        </authorList>
    </citation>
    <scope>NUCLEOTIDE SEQUENCE [LARGE SCALE GENOMIC DNA]</scope>
    <source>
        <strain evidence="5 6">NBRC 108608</strain>
    </source>
</reference>
<dbReference type="InterPro" id="IPR042099">
    <property type="entry name" value="ANL_N_sf"/>
</dbReference>
<dbReference type="EMBL" id="BKAG01000010">
    <property type="protein sequence ID" value="GEP42481.1"/>
    <property type="molecule type" value="Genomic_DNA"/>
</dbReference>
<evidence type="ECO:0000256" key="1">
    <source>
        <dbReference type="ARBA" id="ARBA00006432"/>
    </source>
</evidence>
<protein>
    <submittedName>
        <fullName evidence="5">Fatty acid biosynthesis CoA ligase</fullName>
    </submittedName>
</protein>
<comment type="caution">
    <text evidence="5">The sequence shown here is derived from an EMBL/GenBank/DDBJ whole genome shotgun (WGS) entry which is preliminary data.</text>
</comment>
<proteinExistence type="inferred from homology"/>
<organism evidence="5 6">
    <name type="scientific">Brevifollis gellanilyticus</name>
    <dbReference type="NCBI Taxonomy" id="748831"/>
    <lineage>
        <taxon>Bacteria</taxon>
        <taxon>Pseudomonadati</taxon>
        <taxon>Verrucomicrobiota</taxon>
        <taxon>Verrucomicrobiia</taxon>
        <taxon>Verrucomicrobiales</taxon>
        <taxon>Verrucomicrobiaceae</taxon>
    </lineage>
</organism>
<dbReference type="PANTHER" id="PTHR43201:SF5">
    <property type="entry name" value="MEDIUM-CHAIN ACYL-COA LIGASE ACSF2, MITOCHONDRIAL"/>
    <property type="match status" value="1"/>
</dbReference>